<comment type="function">
    <text evidence="4">Binds to the 23S rRNA.</text>
</comment>
<dbReference type="InterPro" id="IPR005749">
    <property type="entry name" value="Ribosomal_uL15_bac-type"/>
</dbReference>
<evidence type="ECO:0000259" key="6">
    <source>
        <dbReference type="Pfam" id="PF00828"/>
    </source>
</evidence>
<dbReference type="InterPro" id="IPR021131">
    <property type="entry name" value="Ribosomal_uL15/eL18"/>
</dbReference>
<feature type="compositionally biased region" description="Basic residues" evidence="5">
    <location>
        <begin position="1"/>
        <end position="23"/>
    </location>
</feature>
<evidence type="ECO:0000256" key="4">
    <source>
        <dbReference type="HAMAP-Rule" id="MF_01341"/>
    </source>
</evidence>
<comment type="similarity">
    <text evidence="1 4">Belongs to the universal ribosomal protein uL15 family.</text>
</comment>
<dbReference type="Pfam" id="PF00828">
    <property type="entry name" value="Ribosomal_L27A"/>
    <property type="match status" value="1"/>
</dbReference>
<dbReference type="Proteomes" id="UP000177982">
    <property type="component" value="Unassembled WGS sequence"/>
</dbReference>
<dbReference type="PANTHER" id="PTHR12934:SF11">
    <property type="entry name" value="LARGE RIBOSOMAL SUBUNIT PROTEIN UL15M"/>
    <property type="match status" value="1"/>
</dbReference>
<keyword evidence="2 4" id="KW-0689">Ribosomal protein</keyword>
<gene>
    <name evidence="4" type="primary">rplO</name>
    <name evidence="7" type="ORF">A2934_01465</name>
</gene>
<feature type="compositionally biased region" description="Basic residues" evidence="5">
    <location>
        <begin position="33"/>
        <end position="42"/>
    </location>
</feature>
<feature type="domain" description="Large ribosomal subunit protein uL15/eL18" evidence="6">
    <location>
        <begin position="71"/>
        <end position="134"/>
    </location>
</feature>
<reference evidence="7 8" key="1">
    <citation type="journal article" date="2016" name="Nat. Commun.">
        <title>Thousands of microbial genomes shed light on interconnected biogeochemical processes in an aquifer system.</title>
        <authorList>
            <person name="Anantharaman K."/>
            <person name="Brown C.T."/>
            <person name="Hug L.A."/>
            <person name="Sharon I."/>
            <person name="Castelle C.J."/>
            <person name="Probst A.J."/>
            <person name="Thomas B.C."/>
            <person name="Singh A."/>
            <person name="Wilkins M.J."/>
            <person name="Karaoz U."/>
            <person name="Brodie E.L."/>
            <person name="Williams K.H."/>
            <person name="Hubbard S.S."/>
            <person name="Banfield J.F."/>
        </authorList>
    </citation>
    <scope>NUCLEOTIDE SEQUENCE [LARGE SCALE GENOMIC DNA]</scope>
</reference>
<protein>
    <recommendedName>
        <fullName evidence="4">Large ribosomal subunit protein uL15</fullName>
    </recommendedName>
</protein>
<accession>A0A1G2L857</accession>
<dbReference type="SUPFAM" id="SSF52080">
    <property type="entry name" value="Ribosomal proteins L15p and L18e"/>
    <property type="match status" value="1"/>
</dbReference>
<dbReference type="InterPro" id="IPR036227">
    <property type="entry name" value="Ribosomal_uL15/eL18_sf"/>
</dbReference>
<keyword evidence="4" id="KW-0699">rRNA-binding</keyword>
<evidence type="ECO:0000313" key="8">
    <source>
        <dbReference type="Proteomes" id="UP000177982"/>
    </source>
</evidence>
<evidence type="ECO:0000256" key="3">
    <source>
        <dbReference type="ARBA" id="ARBA00023274"/>
    </source>
</evidence>
<evidence type="ECO:0000313" key="7">
    <source>
        <dbReference type="EMBL" id="OHA06939.1"/>
    </source>
</evidence>
<evidence type="ECO:0000256" key="5">
    <source>
        <dbReference type="SAM" id="MobiDB-lite"/>
    </source>
</evidence>
<proteinExistence type="inferred from homology"/>
<keyword evidence="4" id="KW-0694">RNA-binding</keyword>
<organism evidence="7 8">
    <name type="scientific">Candidatus Sungbacteria bacterium RIFCSPLOWO2_01_FULL_47_10</name>
    <dbReference type="NCBI Taxonomy" id="1802276"/>
    <lineage>
        <taxon>Bacteria</taxon>
        <taxon>Candidatus Sungiibacteriota</taxon>
    </lineage>
</organism>
<dbReference type="NCBIfam" id="TIGR01071">
    <property type="entry name" value="rplO_bact"/>
    <property type="match status" value="1"/>
</dbReference>
<dbReference type="HAMAP" id="MF_01341">
    <property type="entry name" value="Ribosomal_uL15"/>
    <property type="match status" value="1"/>
</dbReference>
<sequence length="139" mass="15482">MQLHHLQPKTKFRKGRRIGRGGKRGTTSGRGTKGQKARAGHKIRPALRDILKKIPKRRGFKFKSFRPKPSVINLDAINEHFSEGDSVTPETLAAKGLIAKTKGRLPAVKILGDGELKKKLVFKDVEFSASAREKSNFVK</sequence>
<dbReference type="GO" id="GO:0003735">
    <property type="term" value="F:structural constituent of ribosome"/>
    <property type="evidence" value="ECO:0007669"/>
    <property type="project" value="InterPro"/>
</dbReference>
<dbReference type="AlphaFoldDB" id="A0A1G2L857"/>
<evidence type="ECO:0000256" key="1">
    <source>
        <dbReference type="ARBA" id="ARBA00007320"/>
    </source>
</evidence>
<dbReference type="PANTHER" id="PTHR12934">
    <property type="entry name" value="50S RIBOSOMAL PROTEIN L15"/>
    <property type="match status" value="1"/>
</dbReference>
<keyword evidence="3 4" id="KW-0687">Ribonucleoprotein</keyword>
<dbReference type="GO" id="GO:0019843">
    <property type="term" value="F:rRNA binding"/>
    <property type="evidence" value="ECO:0007669"/>
    <property type="project" value="UniProtKB-UniRule"/>
</dbReference>
<dbReference type="GO" id="GO:0022625">
    <property type="term" value="C:cytosolic large ribosomal subunit"/>
    <property type="evidence" value="ECO:0007669"/>
    <property type="project" value="TreeGrafter"/>
</dbReference>
<dbReference type="GO" id="GO:0006412">
    <property type="term" value="P:translation"/>
    <property type="evidence" value="ECO:0007669"/>
    <property type="project" value="UniProtKB-UniRule"/>
</dbReference>
<feature type="region of interest" description="Disordered" evidence="5">
    <location>
        <begin position="1"/>
        <end position="42"/>
    </location>
</feature>
<name>A0A1G2L857_9BACT</name>
<evidence type="ECO:0000256" key="2">
    <source>
        <dbReference type="ARBA" id="ARBA00022980"/>
    </source>
</evidence>
<dbReference type="EMBL" id="MHQO01000020">
    <property type="protein sequence ID" value="OHA06939.1"/>
    <property type="molecule type" value="Genomic_DNA"/>
</dbReference>
<comment type="subunit">
    <text evidence="4">Part of the 50S ribosomal subunit.</text>
</comment>
<comment type="caution">
    <text evidence="7">The sequence shown here is derived from an EMBL/GenBank/DDBJ whole genome shotgun (WGS) entry which is preliminary data.</text>
</comment>
<dbReference type="Gene3D" id="3.100.10.10">
    <property type="match status" value="1"/>
</dbReference>
<dbReference type="InterPro" id="IPR030878">
    <property type="entry name" value="Ribosomal_uL15"/>
</dbReference>